<protein>
    <submittedName>
        <fullName evidence="5">Hypothetical_protein</fullName>
    </submittedName>
</protein>
<comment type="caution">
    <text evidence="2">The sequence shown here is derived from an EMBL/GenBank/DDBJ whole genome shotgun (WGS) entry which is preliminary data.</text>
</comment>
<reference evidence="5 9" key="2">
    <citation type="submission" date="2024-07" db="EMBL/GenBank/DDBJ databases">
        <authorList>
            <person name="Akdeniz Z."/>
        </authorList>
    </citation>
    <scope>NUCLEOTIDE SEQUENCE [LARGE SCALE GENOMIC DNA]</scope>
</reference>
<evidence type="ECO:0000313" key="4">
    <source>
        <dbReference type="EMBL" id="CAI9974056.1"/>
    </source>
</evidence>
<dbReference type="EMBL" id="CAXDID020000169">
    <property type="protein sequence ID" value="CAL6046680.1"/>
    <property type="molecule type" value="Genomic_DNA"/>
</dbReference>
<evidence type="ECO:0000313" key="5">
    <source>
        <dbReference type="EMBL" id="CAL6046680.1"/>
    </source>
</evidence>
<evidence type="ECO:0000313" key="2">
    <source>
        <dbReference type="EMBL" id="CAI9933892.1"/>
    </source>
</evidence>
<dbReference type="EMBL" id="CAXDID020000628">
    <property type="protein sequence ID" value="CAL6107125.1"/>
    <property type="molecule type" value="Genomic_DNA"/>
</dbReference>
<dbReference type="EMBL" id="CATOUU010001135">
    <property type="protein sequence ID" value="CAI9974056.1"/>
    <property type="molecule type" value="Genomic_DNA"/>
</dbReference>
<gene>
    <name evidence="2" type="ORF">HINF_LOCUS21537</name>
    <name evidence="3" type="ORF">HINF_LOCUS36176</name>
    <name evidence="5" type="ORF">HINF_LOCUS41840</name>
    <name evidence="6" type="ORF">HINF_LOCUS43480</name>
    <name evidence="4" type="ORF">HINF_LOCUS61701</name>
    <name evidence="7" type="ORF">HINF_LOCUS64205</name>
    <name evidence="8" type="ORF">HINF_LOCUS74288</name>
</gene>
<feature type="region of interest" description="Disordered" evidence="1">
    <location>
        <begin position="69"/>
        <end position="102"/>
    </location>
</feature>
<feature type="compositionally biased region" description="Polar residues" evidence="1">
    <location>
        <begin position="87"/>
        <end position="102"/>
    </location>
</feature>
<dbReference type="EMBL" id="CAXDID020000409">
    <property type="protein sequence ID" value="CAL6088597.1"/>
    <property type="molecule type" value="Genomic_DNA"/>
</dbReference>
<dbReference type="AlphaFoldDB" id="A0AA86P854"/>
<evidence type="ECO:0000313" key="9">
    <source>
        <dbReference type="Proteomes" id="UP001642409"/>
    </source>
</evidence>
<sequence>MGCGIQAQKNKLDIMQLEIKSRRLSTQSGEIEKHTQITQLTELRSARRMNNDLKEETGDLTEIKPNLKALTKNDNKTKDALEFKANKSYNSNNEQPQTMHSE</sequence>
<evidence type="ECO:0000256" key="1">
    <source>
        <dbReference type="SAM" id="MobiDB-lite"/>
    </source>
</evidence>
<keyword evidence="9" id="KW-1185">Reference proteome</keyword>
<proteinExistence type="predicted"/>
<organism evidence="2">
    <name type="scientific">Hexamita inflata</name>
    <dbReference type="NCBI Taxonomy" id="28002"/>
    <lineage>
        <taxon>Eukaryota</taxon>
        <taxon>Metamonada</taxon>
        <taxon>Diplomonadida</taxon>
        <taxon>Hexamitidae</taxon>
        <taxon>Hexamitinae</taxon>
        <taxon>Hexamita</taxon>
    </lineage>
</organism>
<dbReference type="EMBL" id="CAXDID020000181">
    <property type="protein sequence ID" value="CAL6049626.1"/>
    <property type="molecule type" value="Genomic_DNA"/>
</dbReference>
<evidence type="ECO:0000313" key="8">
    <source>
        <dbReference type="EMBL" id="CAL6107125.1"/>
    </source>
</evidence>
<feature type="compositionally biased region" description="Basic and acidic residues" evidence="1">
    <location>
        <begin position="71"/>
        <end position="85"/>
    </location>
</feature>
<name>A0AA86P854_9EUKA</name>
<reference evidence="2" key="1">
    <citation type="submission" date="2023-06" db="EMBL/GenBank/DDBJ databases">
        <authorList>
            <person name="Kurt Z."/>
        </authorList>
    </citation>
    <scope>NUCLEOTIDE SEQUENCE</scope>
</reference>
<evidence type="ECO:0000313" key="3">
    <source>
        <dbReference type="EMBL" id="CAI9948531.1"/>
    </source>
</evidence>
<evidence type="ECO:0000313" key="6">
    <source>
        <dbReference type="EMBL" id="CAL6049626.1"/>
    </source>
</evidence>
<accession>A0AA86P854</accession>
<dbReference type="Proteomes" id="UP001642409">
    <property type="component" value="Unassembled WGS sequence"/>
</dbReference>
<dbReference type="EMBL" id="CATOUU010000789">
    <property type="protein sequence ID" value="CAI9948531.1"/>
    <property type="molecule type" value="Genomic_DNA"/>
</dbReference>
<dbReference type="EMBL" id="CATOUU010000554">
    <property type="protein sequence ID" value="CAI9933892.1"/>
    <property type="molecule type" value="Genomic_DNA"/>
</dbReference>
<evidence type="ECO:0000313" key="7">
    <source>
        <dbReference type="EMBL" id="CAL6088597.1"/>
    </source>
</evidence>